<keyword evidence="1" id="KW-1133">Transmembrane helix</keyword>
<dbReference type="RefSeq" id="WP_094863011.1">
    <property type="nucleotide sequence ID" value="NZ_NKYE01000007.1"/>
</dbReference>
<keyword evidence="1" id="KW-0812">Transmembrane</keyword>
<dbReference type="Pfam" id="PF08592">
    <property type="entry name" value="Anthrone_oxy"/>
    <property type="match status" value="1"/>
</dbReference>
<protein>
    <submittedName>
        <fullName evidence="2">DUF1772 domain-containing protein</fullName>
    </submittedName>
</protein>
<comment type="caution">
    <text evidence="2">The sequence shown here is derived from an EMBL/GenBank/DDBJ whole genome shotgun (WGS) entry which is preliminary data.</text>
</comment>
<sequence length="149" mass="16078">MRARTRRLLTAARIGQAHWFFGNLYEAVVRLPDSLARADPKPSSPFAKGSPVRYYLPAAPVTVAVTLAATVTGWDVPADRPRLATSAGATVTGALLTAYLVRAVNLRLFVAGPPVSEAERDALLRRWYRLNAVRLLAAGGALAVNRNSR</sequence>
<organism evidence="2 3">
    <name type="scientific">Amycolatopsis antarctica</name>
    <dbReference type="NCBI Taxonomy" id="1854586"/>
    <lineage>
        <taxon>Bacteria</taxon>
        <taxon>Bacillati</taxon>
        <taxon>Actinomycetota</taxon>
        <taxon>Actinomycetes</taxon>
        <taxon>Pseudonocardiales</taxon>
        <taxon>Pseudonocardiaceae</taxon>
        <taxon>Amycolatopsis</taxon>
    </lineage>
</organism>
<dbReference type="Proteomes" id="UP000242444">
    <property type="component" value="Unassembled WGS sequence"/>
</dbReference>
<evidence type="ECO:0000313" key="3">
    <source>
        <dbReference type="Proteomes" id="UP000242444"/>
    </source>
</evidence>
<evidence type="ECO:0000256" key="1">
    <source>
        <dbReference type="SAM" id="Phobius"/>
    </source>
</evidence>
<dbReference type="InParanoid" id="A0A263D238"/>
<feature type="transmembrane region" description="Helical" evidence="1">
    <location>
        <begin position="83"/>
        <end position="101"/>
    </location>
</feature>
<reference evidence="2 3" key="1">
    <citation type="submission" date="2017-07" db="EMBL/GenBank/DDBJ databases">
        <title>Amycolatopsis antarcticus sp. nov., isolated from the surface of an Antarcticus brown macroalga.</title>
        <authorList>
            <person name="Wang J."/>
            <person name="Leiva S."/>
            <person name="Huang J."/>
            <person name="Huang Y."/>
        </authorList>
    </citation>
    <scope>NUCLEOTIDE SEQUENCE [LARGE SCALE GENOMIC DNA]</scope>
    <source>
        <strain evidence="2 3">AU-G6</strain>
    </source>
</reference>
<accession>A0A263D238</accession>
<name>A0A263D238_9PSEU</name>
<keyword evidence="3" id="KW-1185">Reference proteome</keyword>
<proteinExistence type="predicted"/>
<evidence type="ECO:0000313" key="2">
    <source>
        <dbReference type="EMBL" id="OZM72534.1"/>
    </source>
</evidence>
<dbReference type="InterPro" id="IPR013901">
    <property type="entry name" value="Anthrone_oxy"/>
</dbReference>
<dbReference type="AlphaFoldDB" id="A0A263D238"/>
<keyword evidence="1" id="KW-0472">Membrane</keyword>
<feature type="transmembrane region" description="Helical" evidence="1">
    <location>
        <begin position="54"/>
        <end position="71"/>
    </location>
</feature>
<gene>
    <name evidence="2" type="ORF">CFN78_12850</name>
</gene>
<dbReference type="OrthoDB" id="4763906at2"/>
<dbReference type="EMBL" id="NKYE01000007">
    <property type="protein sequence ID" value="OZM72534.1"/>
    <property type="molecule type" value="Genomic_DNA"/>
</dbReference>